<evidence type="ECO:0000313" key="3">
    <source>
        <dbReference type="Proteomes" id="UP000280307"/>
    </source>
</evidence>
<dbReference type="AlphaFoldDB" id="A0A426TR51"/>
<dbReference type="Proteomes" id="UP000280307">
    <property type="component" value="Unassembled WGS sequence"/>
</dbReference>
<feature type="region of interest" description="Disordered" evidence="1">
    <location>
        <begin position="95"/>
        <end position="163"/>
    </location>
</feature>
<name>A0A426TR51_9CHLR</name>
<dbReference type="EMBL" id="RSAS01000904">
    <property type="protein sequence ID" value="RRR65868.1"/>
    <property type="molecule type" value="Genomic_DNA"/>
</dbReference>
<comment type="caution">
    <text evidence="2">The sequence shown here is derived from an EMBL/GenBank/DDBJ whole genome shotgun (WGS) entry which is preliminary data.</text>
</comment>
<evidence type="ECO:0000313" key="2">
    <source>
        <dbReference type="EMBL" id="RRR65868.1"/>
    </source>
</evidence>
<feature type="compositionally biased region" description="Low complexity" evidence="1">
    <location>
        <begin position="147"/>
        <end position="161"/>
    </location>
</feature>
<reference evidence="2 3" key="1">
    <citation type="submission" date="2018-12" db="EMBL/GenBank/DDBJ databases">
        <title>Genome Sequence of Candidatus Viridilinea halotolerans isolated from saline sulfide-rich spring.</title>
        <authorList>
            <person name="Grouzdev D.S."/>
            <person name="Burganskaya E.I."/>
            <person name="Krutkina M.S."/>
            <person name="Sukhacheva M.V."/>
            <person name="Gorlenko V.M."/>
        </authorList>
    </citation>
    <scope>NUCLEOTIDE SEQUENCE [LARGE SCALE GENOMIC DNA]</scope>
    <source>
        <strain evidence="2">Chok-6</strain>
    </source>
</reference>
<evidence type="ECO:0000256" key="1">
    <source>
        <dbReference type="SAM" id="MobiDB-lite"/>
    </source>
</evidence>
<feature type="compositionally biased region" description="Basic residues" evidence="1">
    <location>
        <begin position="122"/>
        <end position="134"/>
    </location>
</feature>
<organism evidence="2 3">
    <name type="scientific">Candidatus Viridilinea halotolerans</name>
    <dbReference type="NCBI Taxonomy" id="2491704"/>
    <lineage>
        <taxon>Bacteria</taxon>
        <taxon>Bacillati</taxon>
        <taxon>Chloroflexota</taxon>
        <taxon>Chloroflexia</taxon>
        <taxon>Chloroflexales</taxon>
        <taxon>Chloroflexineae</taxon>
        <taxon>Oscillochloridaceae</taxon>
        <taxon>Candidatus Viridilinea</taxon>
    </lineage>
</organism>
<proteinExistence type="predicted"/>
<gene>
    <name evidence="2" type="ORF">EI684_21895</name>
</gene>
<sequence length="198" mass="21389">MTSSTTLERSMVVERAEAMRQWLCDLGLSKRALSALERELAHMIMHDADNYGNENSPLLGLTAEQFIEELHSPEGGAVGRVARVGQTTLAELRALLPANDTPSAEESPAGSDTEEGAEPAVRRRGRPKGSKNRLRPVEASADNASQELPAPAEPEVAIPAPTTSADPALRHLHKLWPDLHPHARRAVLLYASMLLAEG</sequence>
<accession>A0A426TR51</accession>
<protein>
    <submittedName>
        <fullName evidence="2">Uncharacterized protein</fullName>
    </submittedName>
</protein>